<sequence length="100" mass="11275">MHVVGGRIALHAVGPKPRRPYVPDGQDLPVRHCIMLQCRPAQHCTDACAASSTCCLFQLPVCTMHDLARLIHASIWLLLFKRGQTYVYTRLLFNDDEQTS</sequence>
<proteinExistence type="predicted"/>
<protein>
    <submittedName>
        <fullName evidence="1">Uncharacterized protein</fullName>
    </submittedName>
</protein>
<reference evidence="1" key="1">
    <citation type="submission" date="2014-09" db="EMBL/GenBank/DDBJ databases">
        <authorList>
            <person name="Magalhaes I.L.F."/>
            <person name="Oliveira U."/>
            <person name="Santos F.R."/>
            <person name="Vidigal T.H.D.A."/>
            <person name="Brescovit A.D."/>
            <person name="Santos A.J."/>
        </authorList>
    </citation>
    <scope>NUCLEOTIDE SEQUENCE</scope>
    <source>
        <tissue evidence="1">Shoot tissue taken approximately 20 cm above the soil surface</tissue>
    </source>
</reference>
<dbReference type="AlphaFoldDB" id="A0A0A9BQS1"/>
<reference evidence="1" key="2">
    <citation type="journal article" date="2015" name="Data Brief">
        <title>Shoot transcriptome of the giant reed, Arundo donax.</title>
        <authorList>
            <person name="Barrero R.A."/>
            <person name="Guerrero F.D."/>
            <person name="Moolhuijzen P."/>
            <person name="Goolsby J.A."/>
            <person name="Tidwell J."/>
            <person name="Bellgard S.E."/>
            <person name="Bellgard M.I."/>
        </authorList>
    </citation>
    <scope>NUCLEOTIDE SEQUENCE</scope>
    <source>
        <tissue evidence="1">Shoot tissue taken approximately 20 cm above the soil surface</tissue>
    </source>
</reference>
<dbReference type="EMBL" id="GBRH01232179">
    <property type="protein sequence ID" value="JAD65716.1"/>
    <property type="molecule type" value="Transcribed_RNA"/>
</dbReference>
<accession>A0A0A9BQS1</accession>
<organism evidence="1">
    <name type="scientific">Arundo donax</name>
    <name type="common">Giant reed</name>
    <name type="synonym">Donax arundinaceus</name>
    <dbReference type="NCBI Taxonomy" id="35708"/>
    <lineage>
        <taxon>Eukaryota</taxon>
        <taxon>Viridiplantae</taxon>
        <taxon>Streptophyta</taxon>
        <taxon>Embryophyta</taxon>
        <taxon>Tracheophyta</taxon>
        <taxon>Spermatophyta</taxon>
        <taxon>Magnoliopsida</taxon>
        <taxon>Liliopsida</taxon>
        <taxon>Poales</taxon>
        <taxon>Poaceae</taxon>
        <taxon>PACMAD clade</taxon>
        <taxon>Arundinoideae</taxon>
        <taxon>Arundineae</taxon>
        <taxon>Arundo</taxon>
    </lineage>
</organism>
<name>A0A0A9BQS1_ARUDO</name>
<evidence type="ECO:0000313" key="1">
    <source>
        <dbReference type="EMBL" id="JAD65716.1"/>
    </source>
</evidence>